<keyword evidence="2" id="KW-0732">Signal</keyword>
<accession>A0ABU5GZD5</accession>
<keyword evidence="1" id="KW-0378">Hydrolase</keyword>
<dbReference type="PIRSF" id="PIRSF005962">
    <property type="entry name" value="Pept_M20D_amidohydro"/>
    <property type="match status" value="1"/>
</dbReference>
<dbReference type="Pfam" id="PF07687">
    <property type="entry name" value="M20_dimer"/>
    <property type="match status" value="1"/>
</dbReference>
<evidence type="ECO:0000256" key="1">
    <source>
        <dbReference type="ARBA" id="ARBA00022801"/>
    </source>
</evidence>
<gene>
    <name evidence="4" type="ORF">SYV04_02385</name>
</gene>
<dbReference type="RefSeq" id="WP_321543921.1">
    <property type="nucleotide sequence ID" value="NZ_JAXIVS010000001.1"/>
</dbReference>
<dbReference type="Proteomes" id="UP001291309">
    <property type="component" value="Unassembled WGS sequence"/>
</dbReference>
<sequence length="437" mass="46186">MRLHLLLALLLAAPALAQSALSREVERHAASVEAKVVGWRRDLHAHPELSNQETRTAQVVAEHLRRLGLEVRTGVGGTGVVGVLRGARPGPVVALRADMDALPVTEEVDLPFKSTVRTQYNGQEVGVMHACGHDTHVAMLMGAAEVLASMRATLPGTVKFIFQPAEEASGTGPGGALAMLRDGVLENPAPSAIFGLHVFSGYRTGEVDYRPGGVMASSDGLSIVVRGSQTHGAMPWAGVDPIVVASQIVLGLQTVVSRQVDLTASPAIVTIGSITGGVRGNIIPDTVTMSGTIRTFDQGMRQQIHERVRRVAEGIAQSAGATAEVKISLGNGVTQNDPALVERMRPTVRRVAGKGMVTGQSTTTSEDFSAFQARIPGVFLFLGVTPEGKDLKQAAPNHSPRFFVDERALPVGVRLLSNLAVDYLEGTKGQEPTAKPR</sequence>
<name>A0ABU5GZD5_9BACT</name>
<dbReference type="InterPro" id="IPR017439">
    <property type="entry name" value="Amidohydrolase"/>
</dbReference>
<comment type="caution">
    <text evidence="4">The sequence shown here is derived from an EMBL/GenBank/DDBJ whole genome shotgun (WGS) entry which is preliminary data.</text>
</comment>
<protein>
    <submittedName>
        <fullName evidence="4">Amidohydrolase</fullName>
    </submittedName>
</protein>
<dbReference type="Pfam" id="PF01546">
    <property type="entry name" value="Peptidase_M20"/>
    <property type="match status" value="1"/>
</dbReference>
<keyword evidence="5" id="KW-1185">Reference proteome</keyword>
<organism evidence="4 5">
    <name type="scientific">Hyalangium rubrum</name>
    <dbReference type="NCBI Taxonomy" id="3103134"/>
    <lineage>
        <taxon>Bacteria</taxon>
        <taxon>Pseudomonadati</taxon>
        <taxon>Myxococcota</taxon>
        <taxon>Myxococcia</taxon>
        <taxon>Myxococcales</taxon>
        <taxon>Cystobacterineae</taxon>
        <taxon>Archangiaceae</taxon>
        <taxon>Hyalangium</taxon>
    </lineage>
</organism>
<feature type="chain" id="PRO_5045175720" evidence="2">
    <location>
        <begin position="18"/>
        <end position="437"/>
    </location>
</feature>
<reference evidence="4 5" key="1">
    <citation type="submission" date="2023-12" db="EMBL/GenBank/DDBJ databases">
        <title>the genome sequence of Hyalangium sp. s54d21.</title>
        <authorList>
            <person name="Zhang X."/>
        </authorList>
    </citation>
    <scope>NUCLEOTIDE SEQUENCE [LARGE SCALE GENOMIC DNA]</scope>
    <source>
        <strain evidence="5">s54d21</strain>
    </source>
</reference>
<dbReference type="SUPFAM" id="SSF53187">
    <property type="entry name" value="Zn-dependent exopeptidases"/>
    <property type="match status" value="1"/>
</dbReference>
<evidence type="ECO:0000259" key="3">
    <source>
        <dbReference type="Pfam" id="PF07687"/>
    </source>
</evidence>
<evidence type="ECO:0000256" key="2">
    <source>
        <dbReference type="SAM" id="SignalP"/>
    </source>
</evidence>
<dbReference type="EMBL" id="JAXIVS010000001">
    <property type="protein sequence ID" value="MDY7225205.1"/>
    <property type="molecule type" value="Genomic_DNA"/>
</dbReference>
<dbReference type="Gene3D" id="3.30.70.360">
    <property type="match status" value="1"/>
</dbReference>
<proteinExistence type="predicted"/>
<dbReference type="InterPro" id="IPR036264">
    <property type="entry name" value="Bact_exopeptidase_dim_dom"/>
</dbReference>
<dbReference type="PANTHER" id="PTHR11014">
    <property type="entry name" value="PEPTIDASE M20 FAMILY MEMBER"/>
    <property type="match status" value="1"/>
</dbReference>
<dbReference type="Gene3D" id="3.40.630.10">
    <property type="entry name" value="Zn peptidases"/>
    <property type="match status" value="1"/>
</dbReference>
<dbReference type="InterPro" id="IPR002933">
    <property type="entry name" value="Peptidase_M20"/>
</dbReference>
<feature type="signal peptide" evidence="2">
    <location>
        <begin position="1"/>
        <end position="17"/>
    </location>
</feature>
<evidence type="ECO:0000313" key="5">
    <source>
        <dbReference type="Proteomes" id="UP001291309"/>
    </source>
</evidence>
<dbReference type="PANTHER" id="PTHR11014:SF63">
    <property type="entry name" value="METALLOPEPTIDASE, PUTATIVE (AFU_ORTHOLOGUE AFUA_6G09600)-RELATED"/>
    <property type="match status" value="1"/>
</dbReference>
<dbReference type="InterPro" id="IPR011650">
    <property type="entry name" value="Peptidase_M20_dimer"/>
</dbReference>
<feature type="domain" description="Peptidase M20 dimerisation" evidence="3">
    <location>
        <begin position="220"/>
        <end position="313"/>
    </location>
</feature>
<dbReference type="NCBIfam" id="TIGR01891">
    <property type="entry name" value="amidohydrolases"/>
    <property type="match status" value="1"/>
</dbReference>
<evidence type="ECO:0000313" key="4">
    <source>
        <dbReference type="EMBL" id="MDY7225205.1"/>
    </source>
</evidence>
<dbReference type="SUPFAM" id="SSF55031">
    <property type="entry name" value="Bacterial exopeptidase dimerisation domain"/>
    <property type="match status" value="1"/>
</dbReference>